<comment type="caution">
    <text evidence="6">The sequence shown here is derived from an EMBL/GenBank/DDBJ whole genome shotgun (WGS) entry which is preliminary data.</text>
</comment>
<dbReference type="Pfam" id="PF00126">
    <property type="entry name" value="HTH_1"/>
    <property type="match status" value="1"/>
</dbReference>
<dbReference type="GO" id="GO:0003700">
    <property type="term" value="F:DNA-binding transcription factor activity"/>
    <property type="evidence" value="ECO:0007669"/>
    <property type="project" value="InterPro"/>
</dbReference>
<accession>A0A316JH64</accession>
<proteinExistence type="inferred from homology"/>
<name>A0A316JH64_9HYPH</name>
<evidence type="ECO:0000256" key="2">
    <source>
        <dbReference type="ARBA" id="ARBA00023015"/>
    </source>
</evidence>
<evidence type="ECO:0000313" key="6">
    <source>
        <dbReference type="EMBL" id="PWL18573.1"/>
    </source>
</evidence>
<dbReference type="PANTHER" id="PTHR30126:SF98">
    <property type="entry name" value="HTH-TYPE TRANSCRIPTIONAL ACTIVATOR BAUR"/>
    <property type="match status" value="1"/>
</dbReference>
<dbReference type="EMBL" id="QGDB01000002">
    <property type="protein sequence ID" value="PWL18573.1"/>
    <property type="molecule type" value="Genomic_DNA"/>
</dbReference>
<dbReference type="InterPro" id="IPR000847">
    <property type="entry name" value="LysR_HTH_N"/>
</dbReference>
<dbReference type="Proteomes" id="UP000245865">
    <property type="component" value="Unassembled WGS sequence"/>
</dbReference>
<keyword evidence="3" id="KW-0238">DNA-binding</keyword>
<dbReference type="InterPro" id="IPR036390">
    <property type="entry name" value="WH_DNA-bd_sf"/>
</dbReference>
<dbReference type="SUPFAM" id="SSF53850">
    <property type="entry name" value="Periplasmic binding protein-like II"/>
    <property type="match status" value="1"/>
</dbReference>
<gene>
    <name evidence="6" type="ORF">DKP76_05645</name>
</gene>
<sequence length="314" mass="34885">MREEIVTKHATPFRGNLSNADIARLREFVEIVSAGGITAAQARLGKGKSAISLGLTRLEERLGLHLCERGRGGFRLTQQGLLVHSAAVQLLAEIGRFTDFVGATTRKLEDEITLYADDSFVFEFGDPLARAIARINDHYPDVKLNIRMSSPDHIYESVLEGSADIGFTALIRDNPALNATPISTELMGIFCGRDHPLFRADDTKLSYDDLRQHGFVASEVMQEEGFSEFFRGLTIKAIAPTILSRMIMILSSRYLGVVPVEFARHWVEKGAIRELQIDRGRTENTCFLIHRKARPLGLGGAIFREMIAKELQAG</sequence>
<keyword evidence="4" id="KW-0804">Transcription</keyword>
<dbReference type="InterPro" id="IPR005119">
    <property type="entry name" value="LysR_subst-bd"/>
</dbReference>
<dbReference type="GO" id="GO:0000976">
    <property type="term" value="F:transcription cis-regulatory region binding"/>
    <property type="evidence" value="ECO:0007669"/>
    <property type="project" value="TreeGrafter"/>
</dbReference>
<protein>
    <recommendedName>
        <fullName evidence="5">HTH lysR-type domain-containing protein</fullName>
    </recommendedName>
</protein>
<dbReference type="CDD" id="cd05466">
    <property type="entry name" value="PBP2_LTTR_substrate"/>
    <property type="match status" value="1"/>
</dbReference>
<evidence type="ECO:0000256" key="1">
    <source>
        <dbReference type="ARBA" id="ARBA00009437"/>
    </source>
</evidence>
<keyword evidence="2" id="KW-0805">Transcription regulation</keyword>
<evidence type="ECO:0000256" key="3">
    <source>
        <dbReference type="ARBA" id="ARBA00023125"/>
    </source>
</evidence>
<reference evidence="6 7" key="1">
    <citation type="submission" date="2018-05" db="EMBL/GenBank/DDBJ databases">
        <title>Comparative genomic sequence analysis between strain HN4 and CCM 8460T (Falsochrobactrum ovis) will provide more evidence to prove that HN4 is a new species of Falsochrobactrum.</title>
        <authorList>
            <person name="Lyu W."/>
            <person name="Sun L."/>
            <person name="Yao L."/>
        </authorList>
    </citation>
    <scope>NUCLEOTIDE SEQUENCE [LARGE SCALE GENOMIC DNA]</scope>
    <source>
        <strain evidence="6 7">HN4</strain>
    </source>
</reference>
<dbReference type="AlphaFoldDB" id="A0A316JH64"/>
<dbReference type="Gene3D" id="3.40.190.290">
    <property type="match status" value="1"/>
</dbReference>
<evidence type="ECO:0000259" key="5">
    <source>
        <dbReference type="PROSITE" id="PS50931"/>
    </source>
</evidence>
<dbReference type="Gene3D" id="1.10.10.10">
    <property type="entry name" value="Winged helix-like DNA-binding domain superfamily/Winged helix DNA-binding domain"/>
    <property type="match status" value="1"/>
</dbReference>
<keyword evidence="7" id="KW-1185">Reference proteome</keyword>
<dbReference type="InterPro" id="IPR036388">
    <property type="entry name" value="WH-like_DNA-bd_sf"/>
</dbReference>
<evidence type="ECO:0000256" key="4">
    <source>
        <dbReference type="ARBA" id="ARBA00023163"/>
    </source>
</evidence>
<dbReference type="SUPFAM" id="SSF46785">
    <property type="entry name" value="Winged helix' DNA-binding domain"/>
    <property type="match status" value="1"/>
</dbReference>
<feature type="domain" description="HTH lysR-type" evidence="5">
    <location>
        <begin position="21"/>
        <end position="77"/>
    </location>
</feature>
<comment type="similarity">
    <text evidence="1">Belongs to the LysR transcriptional regulatory family.</text>
</comment>
<evidence type="ECO:0000313" key="7">
    <source>
        <dbReference type="Proteomes" id="UP000245865"/>
    </source>
</evidence>
<organism evidence="6 7">
    <name type="scientific">Falsochrobactrum shanghaiense</name>
    <dbReference type="NCBI Taxonomy" id="2201899"/>
    <lineage>
        <taxon>Bacteria</taxon>
        <taxon>Pseudomonadati</taxon>
        <taxon>Pseudomonadota</taxon>
        <taxon>Alphaproteobacteria</taxon>
        <taxon>Hyphomicrobiales</taxon>
        <taxon>Brucellaceae</taxon>
        <taxon>Falsochrobactrum</taxon>
    </lineage>
</organism>
<dbReference type="PANTHER" id="PTHR30126">
    <property type="entry name" value="HTH-TYPE TRANSCRIPTIONAL REGULATOR"/>
    <property type="match status" value="1"/>
</dbReference>
<dbReference type="PROSITE" id="PS50931">
    <property type="entry name" value="HTH_LYSR"/>
    <property type="match status" value="1"/>
</dbReference>
<dbReference type="Pfam" id="PF03466">
    <property type="entry name" value="LysR_substrate"/>
    <property type="match status" value="1"/>
</dbReference>